<dbReference type="AlphaFoldDB" id="Q5NAL4"/>
<feature type="compositionally biased region" description="Basic and acidic residues" evidence="1">
    <location>
        <begin position="58"/>
        <end position="71"/>
    </location>
</feature>
<evidence type="ECO:0000313" key="2">
    <source>
        <dbReference type="EMBL" id="BAD81499.1"/>
    </source>
</evidence>
<accession>Q5NAL4</accession>
<dbReference type="EMBL" id="AP002865">
    <property type="protein sequence ID" value="BAD81499.1"/>
    <property type="molecule type" value="Genomic_DNA"/>
</dbReference>
<evidence type="ECO:0000256" key="1">
    <source>
        <dbReference type="SAM" id="MobiDB-lite"/>
    </source>
</evidence>
<dbReference type="Proteomes" id="UP000817658">
    <property type="component" value="Chromosome 1"/>
</dbReference>
<proteinExistence type="predicted"/>
<feature type="region of interest" description="Disordered" evidence="1">
    <location>
        <begin position="58"/>
        <end position="85"/>
    </location>
</feature>
<organism evidence="2">
    <name type="scientific">Oryza sativa subsp. japonica</name>
    <name type="common">Rice</name>
    <dbReference type="NCBI Taxonomy" id="39947"/>
    <lineage>
        <taxon>Eukaryota</taxon>
        <taxon>Viridiplantae</taxon>
        <taxon>Streptophyta</taxon>
        <taxon>Embryophyta</taxon>
        <taxon>Tracheophyta</taxon>
        <taxon>Spermatophyta</taxon>
        <taxon>Magnoliopsida</taxon>
        <taxon>Liliopsida</taxon>
        <taxon>Poales</taxon>
        <taxon>Poaceae</taxon>
        <taxon>BOP clade</taxon>
        <taxon>Oryzoideae</taxon>
        <taxon>Oryzeae</taxon>
        <taxon>Oryzinae</taxon>
        <taxon>Oryza</taxon>
        <taxon>Oryza sativa</taxon>
    </lineage>
</organism>
<protein>
    <submittedName>
        <fullName evidence="2">Uncharacterized protein</fullName>
    </submittedName>
</protein>
<name>Q5NAL4_ORYSJ</name>
<reference evidence="2" key="1">
    <citation type="journal article" date="2002" name="Nature">
        <title>The genome sequence and structure of rice chromosome 1.</title>
        <authorList>
            <person name="Sasaki T."/>
            <person name="Matsumoto T."/>
            <person name="Yamamoto K."/>
            <person name="Sakata K."/>
            <person name="Baba T."/>
            <person name="Katayose Y."/>
            <person name="Wu J."/>
            <person name="Niimura Y."/>
            <person name="Cheng Z."/>
            <person name="Nagamura Y."/>
            <person name="Antonio B.A."/>
            <person name="Kanamori H."/>
            <person name="Hosokawa S."/>
            <person name="Masukawa M."/>
            <person name="Arikawa K."/>
            <person name="Chiden Y."/>
            <person name="Hayashi M."/>
            <person name="Okamoto M."/>
            <person name="Ando T."/>
            <person name="Aoki H."/>
            <person name="Arita K."/>
            <person name="Hamada M."/>
            <person name="Harada C."/>
            <person name="Hijishita S."/>
            <person name="Honda M."/>
            <person name="Ichikawa Y."/>
            <person name="Idonuma A."/>
            <person name="Iijima M."/>
            <person name="Ikeda M."/>
            <person name="Ikeno M."/>
            <person name="Itoh S."/>
            <person name="Itoh T."/>
            <person name="Itoh Y."/>
            <person name="Itoh Y."/>
            <person name="Iwabuchi A."/>
            <person name="Kamiya K."/>
            <person name="Karasawa W."/>
            <person name="Katagiri S."/>
            <person name="Kikuta A."/>
            <person name="Kobayashi N."/>
            <person name="Kono I."/>
            <person name="Machita K."/>
            <person name="Maehara T."/>
            <person name="Mizuno H."/>
            <person name="Mizubayashi T."/>
            <person name="Mukai Y."/>
            <person name="Nagasaki H."/>
            <person name="Nakashima M."/>
            <person name="Nakama Y."/>
            <person name="Nakamichi Y."/>
            <person name="Nakamura M."/>
            <person name="Namiki N."/>
            <person name="Negishi M."/>
            <person name="Ohta I."/>
            <person name="Ono N."/>
            <person name="Saji S."/>
            <person name="Sakai K."/>
            <person name="Shibata M."/>
            <person name="Shimokawa T."/>
            <person name="Shomura A."/>
            <person name="Song J."/>
            <person name="Takazaki Y."/>
            <person name="Terasawa K."/>
            <person name="Tsuji K."/>
            <person name="Waki K."/>
            <person name="Yamagata H."/>
            <person name="Yamane H."/>
            <person name="Yoshiki S."/>
            <person name="Yoshihara R."/>
            <person name="Yukawa K."/>
            <person name="Zhong H."/>
            <person name="Iwama H."/>
            <person name="Endo T."/>
            <person name="Ito H."/>
            <person name="Hahn J.H."/>
            <person name="Kim H.I."/>
            <person name="Eun M.Y."/>
            <person name="Yano M."/>
            <person name="Jiang J."/>
            <person name="Gojobori T."/>
        </authorList>
    </citation>
    <scope>NUCLEOTIDE SEQUENCE [LARGE SCALE GENOMIC DNA]</scope>
</reference>
<gene>
    <name evidence="2" type="primary">P0034C11.31</name>
</gene>
<sequence length="157" mass="16933">MPPSSPCRSLSVLMLQHNPALGDIPSGFLLGRPASFSRARTAGELFPCARTAGELLLRADGRRAPPPREDGWQDPPRARTAGELLPRARPADEILLARCPGALPPPLRARAGPLPARGVANRRARPPCAVVAALLIEELGDELYPVLRLRDDIHTRP</sequence>